<keyword evidence="2" id="KW-0238">DNA-binding</keyword>
<keyword evidence="1" id="KW-0805">Transcription regulation</keyword>
<dbReference type="PANTHER" id="PTHR42756:SF1">
    <property type="entry name" value="TRANSCRIPTIONAL REPRESSOR OF EMRAB OPERON"/>
    <property type="match status" value="1"/>
</dbReference>
<gene>
    <name evidence="5" type="ordered locus">Olsu_1171</name>
</gene>
<dbReference type="EMBL" id="CP002106">
    <property type="protein sequence ID" value="ADK68281.1"/>
    <property type="molecule type" value="Genomic_DNA"/>
</dbReference>
<dbReference type="GO" id="GO:0003677">
    <property type="term" value="F:DNA binding"/>
    <property type="evidence" value="ECO:0007669"/>
    <property type="project" value="UniProtKB-KW"/>
</dbReference>
<dbReference type="Pfam" id="PF12802">
    <property type="entry name" value="MarR_2"/>
    <property type="match status" value="1"/>
</dbReference>
<accession>E1QVX8</accession>
<dbReference type="HOGENOM" id="CLU_083287_26_0_11"/>
<dbReference type="InterPro" id="IPR036388">
    <property type="entry name" value="WH-like_DNA-bd_sf"/>
</dbReference>
<dbReference type="RefSeq" id="WP_013252033.1">
    <property type="nucleotide sequence ID" value="NC_014363.1"/>
</dbReference>
<protein>
    <submittedName>
        <fullName evidence="5">Transcriptional regulator, MarR family</fullName>
    </submittedName>
</protein>
<proteinExistence type="predicted"/>
<dbReference type="eggNOG" id="COG1846">
    <property type="taxonomic scope" value="Bacteria"/>
</dbReference>
<dbReference type="Gene3D" id="1.10.10.10">
    <property type="entry name" value="Winged helix-like DNA-binding domain superfamily/Winged helix DNA-binding domain"/>
    <property type="match status" value="1"/>
</dbReference>
<dbReference type="InterPro" id="IPR011991">
    <property type="entry name" value="ArsR-like_HTH"/>
</dbReference>
<dbReference type="GeneID" id="78512592"/>
<reference evidence="5 6" key="1">
    <citation type="journal article" date="2010" name="Stand. Genomic Sci.">
        <title>Complete genome sequence of Olsenella uli type strain (VPI D76D-27C).</title>
        <authorList>
            <person name="Goker M."/>
            <person name="Held B."/>
            <person name="Lucas S."/>
            <person name="Nolan M."/>
            <person name="Yasawong M."/>
            <person name="Glavina Del Rio T."/>
            <person name="Tice H."/>
            <person name="Cheng J.F."/>
            <person name="Bruce D."/>
            <person name="Detter J.C."/>
            <person name="Tapia R."/>
            <person name="Han C."/>
            <person name="Goodwin L."/>
            <person name="Pitluck S."/>
            <person name="Liolios K."/>
            <person name="Ivanova N."/>
            <person name="Mavromatis K."/>
            <person name="Mikhailova N."/>
            <person name="Pati A."/>
            <person name="Chen A."/>
            <person name="Palaniappan K."/>
            <person name="Land M."/>
            <person name="Hauser L."/>
            <person name="Chang Y.J."/>
            <person name="Jeffries C.D."/>
            <person name="Rohde M."/>
            <person name="Sikorski J."/>
            <person name="Pukall R."/>
            <person name="Woyke T."/>
            <person name="Bristow J."/>
            <person name="Eisen J.A."/>
            <person name="Markowitz V."/>
            <person name="Hugenholtz P."/>
            <person name="Kyrpides N.C."/>
            <person name="Klenk H.P."/>
            <person name="Lapidus A."/>
        </authorList>
    </citation>
    <scope>NUCLEOTIDE SEQUENCE [LARGE SCALE GENOMIC DNA]</scope>
    <source>
        <strain evidence="6">ATCC 49627 / DSM 7084 / CIP 109912 / JCM 12494 / NCIMB 702895 / VPI D76D-27C</strain>
    </source>
</reference>
<dbReference type="AlphaFoldDB" id="E1QVX8"/>
<keyword evidence="3" id="KW-0804">Transcription</keyword>
<evidence type="ECO:0000259" key="4">
    <source>
        <dbReference type="PROSITE" id="PS50995"/>
    </source>
</evidence>
<dbReference type="InterPro" id="IPR036390">
    <property type="entry name" value="WH_DNA-bd_sf"/>
</dbReference>
<evidence type="ECO:0000256" key="2">
    <source>
        <dbReference type="ARBA" id="ARBA00023125"/>
    </source>
</evidence>
<dbReference type="KEGG" id="ols:Olsu_1171"/>
<dbReference type="PATRIC" id="fig|633147.7.peg.368"/>
<dbReference type="Proteomes" id="UP000000333">
    <property type="component" value="Chromosome"/>
</dbReference>
<evidence type="ECO:0000313" key="5">
    <source>
        <dbReference type="EMBL" id="ADK68281.1"/>
    </source>
</evidence>
<dbReference type="STRING" id="633147.Olsu_1171"/>
<evidence type="ECO:0000313" key="6">
    <source>
        <dbReference type="Proteomes" id="UP000000333"/>
    </source>
</evidence>
<dbReference type="SMART" id="SM00347">
    <property type="entry name" value="HTH_MARR"/>
    <property type="match status" value="1"/>
</dbReference>
<feature type="domain" description="HTH marR-type" evidence="4">
    <location>
        <begin position="1"/>
        <end position="138"/>
    </location>
</feature>
<dbReference type="SUPFAM" id="SSF46785">
    <property type="entry name" value="Winged helix' DNA-binding domain"/>
    <property type="match status" value="1"/>
</dbReference>
<evidence type="ECO:0000256" key="1">
    <source>
        <dbReference type="ARBA" id="ARBA00023015"/>
    </source>
</evidence>
<dbReference type="CDD" id="cd00090">
    <property type="entry name" value="HTH_ARSR"/>
    <property type="match status" value="1"/>
</dbReference>
<dbReference type="GO" id="GO:0003700">
    <property type="term" value="F:DNA-binding transcription factor activity"/>
    <property type="evidence" value="ECO:0007669"/>
    <property type="project" value="InterPro"/>
</dbReference>
<dbReference type="PROSITE" id="PS50995">
    <property type="entry name" value="HTH_MARR_2"/>
    <property type="match status" value="1"/>
</dbReference>
<name>E1QVX8_OLSUV</name>
<dbReference type="PANTHER" id="PTHR42756">
    <property type="entry name" value="TRANSCRIPTIONAL REGULATOR, MARR"/>
    <property type="match status" value="1"/>
</dbReference>
<dbReference type="OrthoDB" id="3183071at2"/>
<evidence type="ECO:0000256" key="3">
    <source>
        <dbReference type="ARBA" id="ARBA00023163"/>
    </source>
</evidence>
<dbReference type="InterPro" id="IPR000835">
    <property type="entry name" value="HTH_MarR-typ"/>
</dbReference>
<organism evidence="5 6">
    <name type="scientific">Olsenella uli (strain ATCC 49627 / DSM 7084 / CCUG 31166 / CIP 109912 / JCM 12494 / LMG 11480 / NCIMB 702895 / VPI D76D-27C)</name>
    <name type="common">Lactobacillus uli</name>
    <dbReference type="NCBI Taxonomy" id="633147"/>
    <lineage>
        <taxon>Bacteria</taxon>
        <taxon>Bacillati</taxon>
        <taxon>Actinomycetota</taxon>
        <taxon>Coriobacteriia</taxon>
        <taxon>Coriobacteriales</taxon>
        <taxon>Atopobiaceae</taxon>
        <taxon>Olsenella</taxon>
    </lineage>
</organism>
<keyword evidence="6" id="KW-1185">Reference proteome</keyword>
<sequence length="149" mass="15926">MASRFESFVSAVSALHKEITRIKAAEMGRFGLKGTDVMALYFLERHPEGMTSADLARSIGVDRAAVSRTIAGLEAGGYVSAARDAATKYRAPLRLTARGQSVMGECSQAIDDIVARATEGLSESDRSTMYGALATIQANLEKIDVSRHA</sequence>